<protein>
    <submittedName>
        <fullName evidence="1">Uncharacterized protein</fullName>
    </submittedName>
</protein>
<accession>A0A2P2NYQ4</accession>
<evidence type="ECO:0000313" key="1">
    <source>
        <dbReference type="EMBL" id="MBX47647.1"/>
    </source>
</evidence>
<dbReference type="EMBL" id="GGEC01067163">
    <property type="protein sequence ID" value="MBX47647.1"/>
    <property type="molecule type" value="Transcribed_RNA"/>
</dbReference>
<proteinExistence type="predicted"/>
<sequence>MPLEQSVNYPSKDHFITVSIPKTMKNPALVLIVKLIPQHLYNGKAGF</sequence>
<organism evidence="1">
    <name type="scientific">Rhizophora mucronata</name>
    <name type="common">Asiatic mangrove</name>
    <dbReference type="NCBI Taxonomy" id="61149"/>
    <lineage>
        <taxon>Eukaryota</taxon>
        <taxon>Viridiplantae</taxon>
        <taxon>Streptophyta</taxon>
        <taxon>Embryophyta</taxon>
        <taxon>Tracheophyta</taxon>
        <taxon>Spermatophyta</taxon>
        <taxon>Magnoliopsida</taxon>
        <taxon>eudicotyledons</taxon>
        <taxon>Gunneridae</taxon>
        <taxon>Pentapetalae</taxon>
        <taxon>rosids</taxon>
        <taxon>fabids</taxon>
        <taxon>Malpighiales</taxon>
        <taxon>Rhizophoraceae</taxon>
        <taxon>Rhizophora</taxon>
    </lineage>
</organism>
<reference evidence="1" key="1">
    <citation type="submission" date="2018-02" db="EMBL/GenBank/DDBJ databases">
        <title>Rhizophora mucronata_Transcriptome.</title>
        <authorList>
            <person name="Meera S.P."/>
            <person name="Sreeshan A."/>
            <person name="Augustine A."/>
        </authorList>
    </citation>
    <scope>NUCLEOTIDE SEQUENCE</scope>
    <source>
        <tissue evidence="1">Leaf</tissue>
    </source>
</reference>
<dbReference type="AlphaFoldDB" id="A0A2P2NYQ4"/>
<name>A0A2P2NYQ4_RHIMU</name>